<proteinExistence type="predicted"/>
<evidence type="ECO:0000313" key="2">
    <source>
        <dbReference type="EMBL" id="CAK7921734.1"/>
    </source>
</evidence>
<feature type="region of interest" description="Disordered" evidence="1">
    <location>
        <begin position="1"/>
        <end position="53"/>
    </location>
</feature>
<reference evidence="2" key="1">
    <citation type="submission" date="2024-01" db="EMBL/GenBank/DDBJ databases">
        <authorList>
            <person name="Webb A."/>
        </authorList>
    </citation>
    <scope>NUCLEOTIDE SEQUENCE</scope>
    <source>
        <strain evidence="2">Pm1</strain>
    </source>
</reference>
<comment type="caution">
    <text evidence="2">The sequence shown here is derived from an EMBL/GenBank/DDBJ whole genome shotgun (WGS) entry which is preliminary data.</text>
</comment>
<accession>A0AAV1TLS8</accession>
<feature type="compositionally biased region" description="Polar residues" evidence="1">
    <location>
        <begin position="16"/>
        <end position="29"/>
    </location>
</feature>
<evidence type="ECO:0000313" key="3">
    <source>
        <dbReference type="Proteomes" id="UP001162060"/>
    </source>
</evidence>
<protein>
    <submittedName>
        <fullName evidence="2">Uncharacterized protein</fullName>
    </submittedName>
</protein>
<dbReference type="EMBL" id="CAKLBY020000058">
    <property type="protein sequence ID" value="CAK7921734.1"/>
    <property type="molecule type" value="Genomic_DNA"/>
</dbReference>
<evidence type="ECO:0000256" key="1">
    <source>
        <dbReference type="SAM" id="MobiDB-lite"/>
    </source>
</evidence>
<name>A0AAV1TLS8_9STRA</name>
<dbReference type="AlphaFoldDB" id="A0AAV1TLS8"/>
<dbReference type="Proteomes" id="UP001162060">
    <property type="component" value="Unassembled WGS sequence"/>
</dbReference>
<organism evidence="2 3">
    <name type="scientific">Peronospora matthiolae</name>
    <dbReference type="NCBI Taxonomy" id="2874970"/>
    <lineage>
        <taxon>Eukaryota</taxon>
        <taxon>Sar</taxon>
        <taxon>Stramenopiles</taxon>
        <taxon>Oomycota</taxon>
        <taxon>Peronosporomycetes</taxon>
        <taxon>Peronosporales</taxon>
        <taxon>Peronosporaceae</taxon>
        <taxon>Peronospora</taxon>
    </lineage>
</organism>
<gene>
    <name evidence="2" type="ORF">PM001_LOCUS7290</name>
</gene>
<sequence length="53" mass="5694">MPDANCTPQPAPVTPANGTETSHMSNSRSPAHLLKSPKAFELKPLRMPKPLSI</sequence>